<gene>
    <name evidence="2" type="ORF">SacxiDRAFT_3115</name>
</gene>
<dbReference type="EMBL" id="JH636049">
    <property type="protein sequence ID" value="EID55324.1"/>
    <property type="molecule type" value="Genomic_DNA"/>
</dbReference>
<evidence type="ECO:0000313" key="3">
    <source>
        <dbReference type="Proteomes" id="UP000004691"/>
    </source>
</evidence>
<accession>I0V5C1</accession>
<feature type="domain" description="Bacterial Ig-like" evidence="1">
    <location>
        <begin position="18"/>
        <end position="106"/>
    </location>
</feature>
<dbReference type="AlphaFoldDB" id="I0V5C1"/>
<dbReference type="Pfam" id="PF16640">
    <property type="entry name" value="Big_3_5"/>
    <property type="match status" value="1"/>
</dbReference>
<organism evidence="2 3">
    <name type="scientific">Saccharomonospora xinjiangensis XJ-54</name>
    <dbReference type="NCBI Taxonomy" id="882086"/>
    <lineage>
        <taxon>Bacteria</taxon>
        <taxon>Bacillati</taxon>
        <taxon>Actinomycetota</taxon>
        <taxon>Actinomycetes</taxon>
        <taxon>Pseudonocardiales</taxon>
        <taxon>Pseudonocardiaceae</taxon>
        <taxon>Saccharomonospora</taxon>
    </lineage>
</organism>
<dbReference type="HOGENOM" id="CLU_1642488_0_0_11"/>
<evidence type="ECO:0000313" key="2">
    <source>
        <dbReference type="EMBL" id="EID55324.1"/>
    </source>
</evidence>
<reference evidence="2 3" key="1">
    <citation type="submission" date="2012-01" db="EMBL/GenBank/DDBJ databases">
        <title>Improved High-Quality Draft sequence of Saccharomonospora xinjiangensis XJ-54.</title>
        <authorList>
            <consortium name="US DOE Joint Genome Institute"/>
            <person name="Lucas S."/>
            <person name="Han J."/>
            <person name="Lapidus A."/>
            <person name="Cheng J.-F."/>
            <person name="Goodwin L."/>
            <person name="Pitluck S."/>
            <person name="Peters L."/>
            <person name="Mikhailova N."/>
            <person name="Teshima H."/>
            <person name="Detter J.C."/>
            <person name="Han C."/>
            <person name="Tapia R."/>
            <person name="Land M."/>
            <person name="Hauser L."/>
            <person name="Kyrpides N."/>
            <person name="Ivanova N."/>
            <person name="Pagani I."/>
            <person name="Brambilla E.-M."/>
            <person name="Klenk H.-P."/>
            <person name="Woyke T."/>
        </authorList>
    </citation>
    <scope>NUCLEOTIDE SEQUENCE [LARGE SCALE GENOMIC DNA]</scope>
    <source>
        <strain evidence="2 3">XJ-54</strain>
    </source>
</reference>
<dbReference type="Gene3D" id="2.60.40.10">
    <property type="entry name" value="Immunoglobulins"/>
    <property type="match status" value="1"/>
</dbReference>
<dbReference type="RefSeq" id="WP_006239480.1">
    <property type="nucleotide sequence ID" value="NZ_JH636049.1"/>
</dbReference>
<name>I0V5C1_9PSEU</name>
<sequence>MSNSTTATTRLFVIPERTFVSEGRPVPITVTVAPDRPGTGTPTGSVTVYDGGTELETAPLGATGSTTLLLSGLRVNDARPHQLTARYSGDATNPPATSAPVPVVITPPSAVPASAPAAMESAYVASPAVTLITTTRYTATFAGDATHAPATATAPLTFQPI</sequence>
<dbReference type="GO" id="GO:0005975">
    <property type="term" value="P:carbohydrate metabolic process"/>
    <property type="evidence" value="ECO:0007669"/>
    <property type="project" value="UniProtKB-ARBA"/>
</dbReference>
<dbReference type="InterPro" id="IPR013783">
    <property type="entry name" value="Ig-like_fold"/>
</dbReference>
<evidence type="ECO:0000259" key="1">
    <source>
        <dbReference type="Pfam" id="PF16640"/>
    </source>
</evidence>
<dbReference type="InterPro" id="IPR032109">
    <property type="entry name" value="Big_3_5"/>
</dbReference>
<proteinExistence type="predicted"/>
<protein>
    <recommendedName>
        <fullName evidence="1">Bacterial Ig-like domain-containing protein</fullName>
    </recommendedName>
</protein>
<dbReference type="Proteomes" id="UP000004691">
    <property type="component" value="Unassembled WGS sequence"/>
</dbReference>
<keyword evidence="3" id="KW-1185">Reference proteome</keyword>